<dbReference type="SMART" id="SM00448">
    <property type="entry name" value="REC"/>
    <property type="match status" value="1"/>
</dbReference>
<sequence length="460" mass="51486">MAAPHILVVDDEPDIRQLLKDILEDEDYEVSVAENAESARQARRARRPDLILLDIWMPDTDGISLLKEWSESTGLDTPVIMMSGHGTVETAVEATRLGAYDYIEKPLSMAKLFLAVRRALEASKLRQENVELRQEIIPVGEPVGRSSLMQALRDQIKRVAQHDTPVLITGESGSGKEVAARYLHGLGNRASGPFVRATVAGMAGDNPPVEIFGSEDGDKIHFGSLELANGGTLFLEDIADMEPELQARLLGALRHQSFQRVDGVAPVRINVRIVAATSRDLPTEVQEGRFREDLYYHLNVVPVRVPPLRKHREDVPELLSFYMNLLVSKDNLPYRNFSFASQNRLRNYDWPGNIRELKNVTQRLLILSNGQEIDEAEVEAALGNAPTRAEAFARPAEFDLPLKEAREHFERAYLEHQILKANGSISRVAAKTGIERTHLYRKLRALGIDAKQIMEKKLGS</sequence>
<dbReference type="Pfam" id="PF00072">
    <property type="entry name" value="Response_reg"/>
    <property type="match status" value="1"/>
</dbReference>
<gene>
    <name evidence="12" type="ORF">BECKSD772D_GA0070982_103812</name>
    <name evidence="11" type="ORF">BECKSD772E_GA0070983_11222</name>
    <name evidence="10" type="ORF">BECKSD772F_GA0070984_11301</name>
</gene>
<dbReference type="InterPro" id="IPR009057">
    <property type="entry name" value="Homeodomain-like_sf"/>
</dbReference>
<feature type="modified residue" description="4-aspartylphosphate" evidence="7">
    <location>
        <position position="54"/>
    </location>
</feature>
<dbReference type="FunFam" id="3.40.50.2300:FF:000018">
    <property type="entry name" value="DNA-binding transcriptional regulator NtrC"/>
    <property type="match status" value="1"/>
</dbReference>
<reference evidence="12" key="1">
    <citation type="submission" date="2019-02" db="EMBL/GenBank/DDBJ databases">
        <authorList>
            <person name="Gruber-Vodicka R. H."/>
            <person name="Seah K. B. B."/>
        </authorList>
    </citation>
    <scope>NUCLEOTIDE SEQUENCE</scope>
    <source>
        <strain evidence="12">BECK_S127</strain>
        <strain evidence="11">BECK_S1320</strain>
        <strain evidence="10">BECK_S1321</strain>
    </source>
</reference>
<dbReference type="CDD" id="cd17550">
    <property type="entry name" value="REC_NtrX-like"/>
    <property type="match status" value="1"/>
</dbReference>
<evidence type="ECO:0000256" key="1">
    <source>
        <dbReference type="ARBA" id="ARBA00022553"/>
    </source>
</evidence>
<dbReference type="Gene3D" id="1.10.8.60">
    <property type="match status" value="1"/>
</dbReference>
<dbReference type="Gene3D" id="1.10.10.60">
    <property type="entry name" value="Homeodomain-like"/>
    <property type="match status" value="1"/>
</dbReference>
<dbReference type="InterPro" id="IPR011006">
    <property type="entry name" value="CheY-like_superfamily"/>
</dbReference>
<feature type="domain" description="Response regulatory" evidence="9">
    <location>
        <begin position="5"/>
        <end position="120"/>
    </location>
</feature>
<dbReference type="InterPro" id="IPR027417">
    <property type="entry name" value="P-loop_NTPase"/>
</dbReference>
<evidence type="ECO:0000313" key="11">
    <source>
        <dbReference type="EMBL" id="VFK48358.1"/>
    </source>
</evidence>
<dbReference type="Pfam" id="PF00158">
    <property type="entry name" value="Sigma54_activat"/>
    <property type="match status" value="1"/>
</dbReference>
<dbReference type="GO" id="GO:0000160">
    <property type="term" value="P:phosphorelay signal transduction system"/>
    <property type="evidence" value="ECO:0007669"/>
    <property type="project" value="UniProtKB-KW"/>
</dbReference>
<dbReference type="PROSITE" id="PS50045">
    <property type="entry name" value="SIGMA54_INTERACT_4"/>
    <property type="match status" value="1"/>
</dbReference>
<dbReference type="PROSITE" id="PS00688">
    <property type="entry name" value="SIGMA54_INTERACT_3"/>
    <property type="match status" value="1"/>
</dbReference>
<dbReference type="AlphaFoldDB" id="A0A451BLI3"/>
<dbReference type="InterPro" id="IPR002078">
    <property type="entry name" value="Sigma_54_int"/>
</dbReference>
<evidence type="ECO:0000256" key="4">
    <source>
        <dbReference type="ARBA" id="ARBA00023012"/>
    </source>
</evidence>
<accession>A0A451BLI3</accession>
<dbReference type="InterPro" id="IPR058031">
    <property type="entry name" value="AAA_lid_NorR"/>
</dbReference>
<dbReference type="InterPro" id="IPR003593">
    <property type="entry name" value="AAA+_ATPase"/>
</dbReference>
<organism evidence="12">
    <name type="scientific">Candidatus Kentrum sp. SD</name>
    <dbReference type="NCBI Taxonomy" id="2126332"/>
    <lineage>
        <taxon>Bacteria</taxon>
        <taxon>Pseudomonadati</taxon>
        <taxon>Pseudomonadota</taxon>
        <taxon>Gammaproteobacteria</taxon>
        <taxon>Candidatus Kentrum</taxon>
    </lineage>
</organism>
<evidence type="ECO:0000313" key="12">
    <source>
        <dbReference type="EMBL" id="VFK79165.1"/>
    </source>
</evidence>
<dbReference type="SUPFAM" id="SSF52172">
    <property type="entry name" value="CheY-like"/>
    <property type="match status" value="1"/>
</dbReference>
<dbReference type="InterPro" id="IPR002197">
    <property type="entry name" value="HTH_Fis"/>
</dbReference>
<dbReference type="FunFam" id="3.40.50.300:FF:000006">
    <property type="entry name" value="DNA-binding transcriptional regulator NtrC"/>
    <property type="match status" value="1"/>
</dbReference>
<dbReference type="PANTHER" id="PTHR32071:SF17">
    <property type="entry name" value="TRANSCRIPTIONAL REGULATOR (NTRC FAMILY)"/>
    <property type="match status" value="1"/>
</dbReference>
<evidence type="ECO:0000259" key="8">
    <source>
        <dbReference type="PROSITE" id="PS50045"/>
    </source>
</evidence>
<dbReference type="SUPFAM" id="SSF46689">
    <property type="entry name" value="Homeodomain-like"/>
    <property type="match status" value="1"/>
</dbReference>
<keyword evidence="5" id="KW-0805">Transcription regulation</keyword>
<dbReference type="PANTHER" id="PTHR32071">
    <property type="entry name" value="TRANSCRIPTIONAL REGULATORY PROTEIN"/>
    <property type="match status" value="1"/>
</dbReference>
<dbReference type="GO" id="GO:0005524">
    <property type="term" value="F:ATP binding"/>
    <property type="evidence" value="ECO:0007669"/>
    <property type="project" value="UniProtKB-KW"/>
</dbReference>
<keyword evidence="6" id="KW-0804">Transcription</keyword>
<keyword evidence="12" id="KW-0238">DNA-binding</keyword>
<dbReference type="EMBL" id="CAADHB010000038">
    <property type="protein sequence ID" value="VFK79165.1"/>
    <property type="molecule type" value="Genomic_DNA"/>
</dbReference>
<evidence type="ECO:0000256" key="5">
    <source>
        <dbReference type="ARBA" id="ARBA00023015"/>
    </source>
</evidence>
<dbReference type="Gene3D" id="3.40.50.300">
    <property type="entry name" value="P-loop containing nucleotide triphosphate hydrolases"/>
    <property type="match status" value="1"/>
</dbReference>
<keyword evidence="3" id="KW-0067">ATP-binding</keyword>
<dbReference type="Pfam" id="PF25601">
    <property type="entry name" value="AAA_lid_14"/>
    <property type="match status" value="1"/>
</dbReference>
<protein>
    <submittedName>
        <fullName evidence="12">DNA-binding transcriptional response regulator, NtrC family, contains REC, AAA-type ATPase, and a Fis-type DNA-binding domains</fullName>
    </submittedName>
</protein>
<feature type="domain" description="Sigma-54 factor interaction" evidence="8">
    <location>
        <begin position="142"/>
        <end position="366"/>
    </location>
</feature>
<evidence type="ECO:0000256" key="3">
    <source>
        <dbReference type="ARBA" id="ARBA00022840"/>
    </source>
</evidence>
<evidence type="ECO:0000256" key="6">
    <source>
        <dbReference type="ARBA" id="ARBA00023163"/>
    </source>
</evidence>
<evidence type="ECO:0000259" key="9">
    <source>
        <dbReference type="PROSITE" id="PS50110"/>
    </source>
</evidence>
<evidence type="ECO:0000313" key="10">
    <source>
        <dbReference type="EMBL" id="VFK42824.1"/>
    </source>
</evidence>
<keyword evidence="2" id="KW-0547">Nucleotide-binding</keyword>
<dbReference type="InterPro" id="IPR025944">
    <property type="entry name" value="Sigma_54_int_dom_CS"/>
</dbReference>
<dbReference type="SUPFAM" id="SSF52540">
    <property type="entry name" value="P-loop containing nucleoside triphosphate hydrolases"/>
    <property type="match status" value="1"/>
</dbReference>
<dbReference type="Gene3D" id="3.40.50.2300">
    <property type="match status" value="1"/>
</dbReference>
<keyword evidence="1 7" id="KW-0597">Phosphoprotein</keyword>
<keyword evidence="4" id="KW-0902">Two-component regulatory system</keyword>
<name>A0A451BLI3_9GAMM</name>
<dbReference type="EMBL" id="CAADFU010000122">
    <property type="protein sequence ID" value="VFK48358.1"/>
    <property type="molecule type" value="Genomic_DNA"/>
</dbReference>
<dbReference type="EMBL" id="CAADFR010000130">
    <property type="protein sequence ID" value="VFK42824.1"/>
    <property type="molecule type" value="Genomic_DNA"/>
</dbReference>
<dbReference type="PROSITE" id="PS50110">
    <property type="entry name" value="RESPONSE_REGULATORY"/>
    <property type="match status" value="1"/>
</dbReference>
<dbReference type="CDD" id="cd00009">
    <property type="entry name" value="AAA"/>
    <property type="match status" value="1"/>
</dbReference>
<dbReference type="GO" id="GO:0006355">
    <property type="term" value="P:regulation of DNA-templated transcription"/>
    <property type="evidence" value="ECO:0007669"/>
    <property type="project" value="InterPro"/>
</dbReference>
<dbReference type="InterPro" id="IPR001789">
    <property type="entry name" value="Sig_transdc_resp-reg_receiver"/>
</dbReference>
<dbReference type="GO" id="GO:0043565">
    <property type="term" value="F:sequence-specific DNA binding"/>
    <property type="evidence" value="ECO:0007669"/>
    <property type="project" value="InterPro"/>
</dbReference>
<dbReference type="Pfam" id="PF02954">
    <property type="entry name" value="HTH_8"/>
    <property type="match status" value="1"/>
</dbReference>
<evidence type="ECO:0000256" key="7">
    <source>
        <dbReference type="PROSITE-ProRule" id="PRU00169"/>
    </source>
</evidence>
<proteinExistence type="predicted"/>
<dbReference type="SMART" id="SM00382">
    <property type="entry name" value="AAA"/>
    <property type="match status" value="1"/>
</dbReference>
<evidence type="ECO:0000256" key="2">
    <source>
        <dbReference type="ARBA" id="ARBA00022741"/>
    </source>
</evidence>